<dbReference type="PANTHER" id="PTHR21581">
    <property type="entry name" value="D-ALANYL-D-ALANINE CARBOXYPEPTIDASE"/>
    <property type="match status" value="1"/>
</dbReference>
<dbReference type="Pfam" id="PF05036">
    <property type="entry name" value="SPOR"/>
    <property type="match status" value="1"/>
</dbReference>
<dbReference type="PRINTS" id="PR00725">
    <property type="entry name" value="DADACBPTASE1"/>
</dbReference>
<dbReference type="Proteomes" id="UP001235094">
    <property type="component" value="Unassembled WGS sequence"/>
</dbReference>
<feature type="compositionally biased region" description="Acidic residues" evidence="8">
    <location>
        <begin position="315"/>
        <end position="331"/>
    </location>
</feature>
<dbReference type="Gene3D" id="3.30.70.1070">
    <property type="entry name" value="Sporulation related repeat"/>
    <property type="match status" value="1"/>
</dbReference>
<dbReference type="Pfam" id="PF00768">
    <property type="entry name" value="Peptidase_S11"/>
    <property type="match status" value="1"/>
</dbReference>
<evidence type="ECO:0000256" key="4">
    <source>
        <dbReference type="ARBA" id="ARBA00022960"/>
    </source>
</evidence>
<dbReference type="InterPro" id="IPR018044">
    <property type="entry name" value="Peptidase_S11"/>
</dbReference>
<keyword evidence="3 11" id="KW-0378">Hydrolase</keyword>
<keyword evidence="5" id="KW-0573">Peptidoglycan synthesis</keyword>
<evidence type="ECO:0000256" key="8">
    <source>
        <dbReference type="SAM" id="MobiDB-lite"/>
    </source>
</evidence>
<dbReference type="GO" id="GO:0009002">
    <property type="term" value="F:serine-type D-Ala-D-Ala carboxypeptidase activity"/>
    <property type="evidence" value="ECO:0007669"/>
    <property type="project" value="UniProtKB-EC"/>
</dbReference>
<dbReference type="EC" id="3.4.16.4" evidence="11"/>
<comment type="similarity">
    <text evidence="1 7">Belongs to the peptidase S11 family.</text>
</comment>
<dbReference type="InterPro" id="IPR036680">
    <property type="entry name" value="SPOR-like_sf"/>
</dbReference>
<feature type="region of interest" description="Disordered" evidence="8">
    <location>
        <begin position="312"/>
        <end position="333"/>
    </location>
</feature>
<feature type="signal peptide" evidence="9">
    <location>
        <begin position="1"/>
        <end position="31"/>
    </location>
</feature>
<evidence type="ECO:0000256" key="5">
    <source>
        <dbReference type="ARBA" id="ARBA00022984"/>
    </source>
</evidence>
<proteinExistence type="inferred from homology"/>
<dbReference type="EMBL" id="JAUSVR010000004">
    <property type="protein sequence ID" value="MDQ0510649.1"/>
    <property type="molecule type" value="Genomic_DNA"/>
</dbReference>
<keyword evidence="2 9" id="KW-0732">Signal</keyword>
<dbReference type="RefSeq" id="WP_306889385.1">
    <property type="nucleotide sequence ID" value="NZ_JAUSVR010000004.1"/>
</dbReference>
<evidence type="ECO:0000313" key="11">
    <source>
        <dbReference type="EMBL" id="MDQ0510649.1"/>
    </source>
</evidence>
<name>A0ABU0LPL7_9HYPH</name>
<dbReference type="Gene3D" id="3.40.710.10">
    <property type="entry name" value="DD-peptidase/beta-lactamase superfamily"/>
    <property type="match status" value="1"/>
</dbReference>
<sequence length="570" mass="59369">MRVPVIIGTCLARAGVALLAVSLLGAGVADAATKKKKQARNKSVVTRTVATSGVWKRGYSDIVIDANTGKVLHEDNADALRHPASVTKVMTLYVLFEQLESRRMTLGTQLRVSAYAAAQQPSKLGVKAGSTISVEDAIQALVTRSANDVAVVIAENIAGDSSSFARQMTQRARSLGMSRTTFKNPNGLPDPQQVTTARDLATLGRAIQERFPRYYAYFSTRSFVYRGVTIPSHNRMFGRIEGVDGIKTGYTAASGFNLLTSVKHEGHYVIAVVMGGTSAGSRDNRMVALLNDSLPRSYAGRQMVARMNAAPALSTDDEAPAAEVAVAEEPEAAPVPAPLPPPVVATRAPATIAVPTASPRLAMASAAGTDMLTTASIPTPAPAPAPVAREAAPAAQVGTAQPIVPVAVKTVPVARPAAPTATLSNQPGILGTLSFSSVDGSSPVAMSATTAQTAPAQRAIKQVKLASAGPTELPRQEAEAAETTARPRAGGWGIQIGAYGSEADARAQMAKAREKASGQLASAEPYTEQVAKGSSKIVRARFVGFDAQAAAQKACQALKRSAFSCMVFRN</sequence>
<protein>
    <submittedName>
        <fullName evidence="11">D-alanyl-D-alanine carboxypeptidase</fullName>
        <ecNumber evidence="11">3.4.16.4</ecNumber>
    </submittedName>
</protein>
<evidence type="ECO:0000256" key="6">
    <source>
        <dbReference type="ARBA" id="ARBA00023316"/>
    </source>
</evidence>
<dbReference type="SUPFAM" id="SSF56601">
    <property type="entry name" value="beta-lactamase/transpeptidase-like"/>
    <property type="match status" value="1"/>
</dbReference>
<evidence type="ECO:0000313" key="12">
    <source>
        <dbReference type="Proteomes" id="UP001235094"/>
    </source>
</evidence>
<keyword evidence="12" id="KW-1185">Reference proteome</keyword>
<evidence type="ECO:0000256" key="2">
    <source>
        <dbReference type="ARBA" id="ARBA00022729"/>
    </source>
</evidence>
<keyword evidence="11" id="KW-0645">Protease</keyword>
<dbReference type="InterPro" id="IPR012338">
    <property type="entry name" value="Beta-lactam/transpept-like"/>
</dbReference>
<feature type="domain" description="SPOR" evidence="10">
    <location>
        <begin position="486"/>
        <end position="570"/>
    </location>
</feature>
<comment type="caution">
    <text evidence="11">The sequence shown here is derived from an EMBL/GenBank/DDBJ whole genome shotgun (WGS) entry which is preliminary data.</text>
</comment>
<organism evidence="11 12">
    <name type="scientific">Ancylobacter amanitiformis</name>
    <dbReference type="NCBI Taxonomy" id="217069"/>
    <lineage>
        <taxon>Bacteria</taxon>
        <taxon>Pseudomonadati</taxon>
        <taxon>Pseudomonadota</taxon>
        <taxon>Alphaproteobacteria</taxon>
        <taxon>Hyphomicrobiales</taxon>
        <taxon>Xanthobacteraceae</taxon>
        <taxon>Ancylobacter</taxon>
    </lineage>
</organism>
<dbReference type="PROSITE" id="PS51724">
    <property type="entry name" value="SPOR"/>
    <property type="match status" value="1"/>
</dbReference>
<gene>
    <name evidence="11" type="ORF">QOZ99_001537</name>
</gene>
<dbReference type="PANTHER" id="PTHR21581:SF6">
    <property type="entry name" value="TRAFFICKING PROTEIN PARTICLE COMPLEX SUBUNIT 12"/>
    <property type="match status" value="1"/>
</dbReference>
<keyword evidence="6" id="KW-0961">Cell wall biogenesis/degradation</keyword>
<feature type="chain" id="PRO_5046280917" evidence="9">
    <location>
        <begin position="32"/>
        <end position="570"/>
    </location>
</feature>
<evidence type="ECO:0000256" key="7">
    <source>
        <dbReference type="RuleBase" id="RU004016"/>
    </source>
</evidence>
<keyword evidence="4" id="KW-0133">Cell shape</keyword>
<evidence type="ECO:0000256" key="3">
    <source>
        <dbReference type="ARBA" id="ARBA00022801"/>
    </source>
</evidence>
<accession>A0ABU0LPL7</accession>
<reference evidence="11 12" key="1">
    <citation type="submission" date="2023-07" db="EMBL/GenBank/DDBJ databases">
        <title>Genomic Encyclopedia of Type Strains, Phase IV (KMG-IV): sequencing the most valuable type-strain genomes for metagenomic binning, comparative biology and taxonomic classification.</title>
        <authorList>
            <person name="Goeker M."/>
        </authorList>
    </citation>
    <scope>NUCLEOTIDE SEQUENCE [LARGE SCALE GENOMIC DNA]</scope>
    <source>
        <strain evidence="11 12">DSM 15561</strain>
    </source>
</reference>
<dbReference type="InterPro" id="IPR001967">
    <property type="entry name" value="Peptidase_S11_N"/>
</dbReference>
<evidence type="ECO:0000256" key="9">
    <source>
        <dbReference type="SAM" id="SignalP"/>
    </source>
</evidence>
<evidence type="ECO:0000259" key="10">
    <source>
        <dbReference type="PROSITE" id="PS51724"/>
    </source>
</evidence>
<feature type="region of interest" description="Disordered" evidence="8">
    <location>
        <begin position="466"/>
        <end position="487"/>
    </location>
</feature>
<keyword evidence="11" id="KW-0121">Carboxypeptidase</keyword>
<evidence type="ECO:0000256" key="1">
    <source>
        <dbReference type="ARBA" id="ARBA00007164"/>
    </source>
</evidence>
<dbReference type="InterPro" id="IPR007730">
    <property type="entry name" value="SPOR-like_dom"/>
</dbReference>